<dbReference type="Pfam" id="PF08492">
    <property type="entry name" value="SRP72"/>
    <property type="match status" value="1"/>
</dbReference>
<evidence type="ECO:0000256" key="2">
    <source>
        <dbReference type="ARBA" id="ARBA00004496"/>
    </source>
</evidence>
<feature type="compositionally biased region" description="Basic and acidic residues" evidence="12">
    <location>
        <begin position="574"/>
        <end position="589"/>
    </location>
</feature>
<evidence type="ECO:0000313" key="14">
    <source>
        <dbReference type="EMBL" id="KAF0298782.1"/>
    </source>
</evidence>
<feature type="region of interest" description="Disordered" evidence="12">
    <location>
        <begin position="503"/>
        <end position="654"/>
    </location>
</feature>
<evidence type="ECO:0000256" key="7">
    <source>
        <dbReference type="ARBA" id="ARBA00022803"/>
    </source>
</evidence>
<dbReference type="Gene3D" id="1.25.40.10">
    <property type="entry name" value="Tetratricopeptide repeat domain"/>
    <property type="match status" value="2"/>
</dbReference>
<reference evidence="14 15" key="1">
    <citation type="submission" date="2019-07" db="EMBL/GenBank/DDBJ databases">
        <title>Draft genome assembly of a fouling barnacle, Amphibalanus amphitrite (Darwin, 1854): The first reference genome for Thecostraca.</title>
        <authorList>
            <person name="Kim W."/>
        </authorList>
    </citation>
    <scope>NUCLEOTIDE SEQUENCE [LARGE SCALE GENOMIC DNA]</scope>
    <source>
        <strain evidence="14">SNU_AA5</strain>
        <tissue evidence="14">Soma without cirri and trophi</tissue>
    </source>
</reference>
<sequence>MASKKKEGSNAALTGLYAELNTLGQADEYEKIIKISNKILSMDKTALKALQYKIISLINLGRFDEALKQMSNSAKLASSLHFEKAYCLYRLNQNQEALEAISQAPEQTLQLKELKAQLFYKLDRFQESHQTYREVIKNTDDDFNDERMANLAAVLAQLAMTNQPVPDASDLGDSTYELVYNAACRQLAAGRYQAAERQLARAADLCRHTLREDGADDDEVDQETAVIDVQRAYCLQRLGRPADAALLYHETLKKRPSDGAVLAVAANNIVCINGDQNVFDSKKRMRAVTAEGAEAKLAGHQRRVMAVNQCLFSLLTHQGEALQKQLARLTERYPQEAVTAALIRASAAARKSPDEAARLLSELRTDSPQQQLLVQLAQVQLLVGRGQLLEASRQLGALGDLSRRPGVVSTRVALCVRAGSQEAAAQLLQEAVRQQAQAGARGDASQLWRQSADFSLRCGDPRAAAASLEELRRAQPGDVRTVAQLVTAYSQFDPAAARRVSAELPPPQLGTGLDVDALESTSWSAGGRPRRKDGLPSPGSPSSPDTPGDALIQNQNKKRKKKKPKLPKNYNPKVKPDPERWLPRRERSTFKQRKRRRNEPMKGTQGGPSAQSDLYDITKTAVQQKAAPLPDQTAGPRQMARNAQKKKKQNKKKW</sequence>
<dbReference type="PANTHER" id="PTHR14094">
    <property type="entry name" value="SIGNAL RECOGNITION PARTICLE 72"/>
    <property type="match status" value="1"/>
</dbReference>
<proteinExistence type="inferred from homology"/>
<dbReference type="GO" id="GO:0008312">
    <property type="term" value="F:7S RNA binding"/>
    <property type="evidence" value="ECO:0007669"/>
    <property type="project" value="InterPro"/>
</dbReference>
<dbReference type="SUPFAM" id="SSF48452">
    <property type="entry name" value="TPR-like"/>
    <property type="match status" value="2"/>
</dbReference>
<evidence type="ECO:0000256" key="6">
    <source>
        <dbReference type="ARBA" id="ARBA00022737"/>
    </source>
</evidence>
<feature type="domain" description="Signal recognition particle SRP72 subunit RNA-binding" evidence="13">
    <location>
        <begin position="542"/>
        <end position="591"/>
    </location>
</feature>
<evidence type="ECO:0000256" key="9">
    <source>
        <dbReference type="ARBA" id="ARBA00023135"/>
    </source>
</evidence>
<keyword evidence="15" id="KW-1185">Reference proteome</keyword>
<dbReference type="AlphaFoldDB" id="A0A6A4W704"/>
<feature type="compositionally biased region" description="Low complexity" evidence="12">
    <location>
        <begin position="535"/>
        <end position="549"/>
    </location>
</feature>
<evidence type="ECO:0000313" key="15">
    <source>
        <dbReference type="Proteomes" id="UP000440578"/>
    </source>
</evidence>
<dbReference type="GO" id="GO:0005786">
    <property type="term" value="C:signal recognition particle, endoplasmic reticulum targeting"/>
    <property type="evidence" value="ECO:0007669"/>
    <property type="project" value="UniProtKB-UniRule"/>
</dbReference>
<keyword evidence="5 11" id="KW-0963">Cytoplasm</keyword>
<feature type="compositionally biased region" description="Basic residues" evidence="12">
    <location>
        <begin position="556"/>
        <end position="566"/>
    </location>
</feature>
<dbReference type="InterPro" id="IPR013699">
    <property type="entry name" value="Signal_recog_part_SRP72_RNA-bd"/>
</dbReference>
<evidence type="ECO:0000256" key="3">
    <source>
        <dbReference type="ARBA" id="ARBA00007676"/>
    </source>
</evidence>
<keyword evidence="10 11" id="KW-0687">Ribonucleoprotein</keyword>
<dbReference type="Pfam" id="PF17004">
    <property type="entry name" value="SRP_TPR_like"/>
    <property type="match status" value="1"/>
</dbReference>
<dbReference type="GO" id="GO:0006614">
    <property type="term" value="P:SRP-dependent cotranslational protein targeting to membrane"/>
    <property type="evidence" value="ECO:0007669"/>
    <property type="project" value="UniProtKB-UniRule"/>
</dbReference>
<evidence type="ECO:0000256" key="5">
    <source>
        <dbReference type="ARBA" id="ARBA00022490"/>
    </source>
</evidence>
<keyword evidence="8" id="KW-0256">Endoplasmic reticulum</keyword>
<feature type="compositionally biased region" description="Basic residues" evidence="12">
    <location>
        <begin position="643"/>
        <end position="654"/>
    </location>
</feature>
<evidence type="ECO:0000256" key="12">
    <source>
        <dbReference type="SAM" id="MobiDB-lite"/>
    </source>
</evidence>
<keyword evidence="6" id="KW-0677">Repeat</keyword>
<dbReference type="OrthoDB" id="5421607at2759"/>
<accession>A0A6A4W704</accession>
<evidence type="ECO:0000256" key="4">
    <source>
        <dbReference type="ARBA" id="ARBA00018350"/>
    </source>
</evidence>
<comment type="function">
    <text evidence="11">Component of the signal recognition particle (SRP) complex, a ribonucleoprotein complex that mediates the cotranslational targeting of secretory and membrane proteins to the endoplasmic reticulum (ER).</text>
</comment>
<dbReference type="InterPro" id="IPR031545">
    <property type="entry name" value="SRP72_TPR-like"/>
</dbReference>
<comment type="subcellular location">
    <subcellularLocation>
        <location evidence="2 11">Cytoplasm</location>
    </subcellularLocation>
    <subcellularLocation>
        <location evidence="1">Endoplasmic reticulum</location>
    </subcellularLocation>
</comment>
<comment type="caution">
    <text evidence="14">The sequence shown here is derived from an EMBL/GenBank/DDBJ whole genome shotgun (WGS) entry which is preliminary data.</text>
</comment>
<protein>
    <recommendedName>
        <fullName evidence="4 11">Signal recognition particle subunit SRP72</fullName>
    </recommendedName>
</protein>
<gene>
    <name evidence="14" type="primary">SRP72_1</name>
    <name evidence="14" type="ORF">FJT64_003912</name>
</gene>
<organism evidence="14 15">
    <name type="scientific">Amphibalanus amphitrite</name>
    <name type="common">Striped barnacle</name>
    <name type="synonym">Balanus amphitrite</name>
    <dbReference type="NCBI Taxonomy" id="1232801"/>
    <lineage>
        <taxon>Eukaryota</taxon>
        <taxon>Metazoa</taxon>
        <taxon>Ecdysozoa</taxon>
        <taxon>Arthropoda</taxon>
        <taxon>Crustacea</taxon>
        <taxon>Multicrustacea</taxon>
        <taxon>Cirripedia</taxon>
        <taxon>Thoracica</taxon>
        <taxon>Thoracicalcarea</taxon>
        <taxon>Balanomorpha</taxon>
        <taxon>Balanoidea</taxon>
        <taxon>Balanidae</taxon>
        <taxon>Amphibalaninae</taxon>
        <taxon>Amphibalanus</taxon>
    </lineage>
</organism>
<dbReference type="FunFam" id="1.25.40.10:FF:000062">
    <property type="entry name" value="Signal recognition particle subunit SRP72"/>
    <property type="match status" value="1"/>
</dbReference>
<evidence type="ECO:0000256" key="10">
    <source>
        <dbReference type="ARBA" id="ARBA00023274"/>
    </source>
</evidence>
<dbReference type="PANTHER" id="PTHR14094:SF9">
    <property type="entry name" value="SIGNAL RECOGNITION PARTICLE SUBUNIT SRP72"/>
    <property type="match status" value="1"/>
</dbReference>
<dbReference type="InterPro" id="IPR011990">
    <property type="entry name" value="TPR-like_helical_dom_sf"/>
</dbReference>
<dbReference type="InterPro" id="IPR026270">
    <property type="entry name" value="SRP72"/>
</dbReference>
<comment type="similarity">
    <text evidence="3 11">Belongs to the SRP72 family.</text>
</comment>
<name>A0A6A4W704_AMPAM</name>
<keyword evidence="7" id="KW-0802">TPR repeat</keyword>
<dbReference type="EMBL" id="VIIS01001411">
    <property type="protein sequence ID" value="KAF0298782.1"/>
    <property type="molecule type" value="Genomic_DNA"/>
</dbReference>
<evidence type="ECO:0000256" key="8">
    <source>
        <dbReference type="ARBA" id="ARBA00022824"/>
    </source>
</evidence>
<dbReference type="GO" id="GO:0005783">
    <property type="term" value="C:endoplasmic reticulum"/>
    <property type="evidence" value="ECO:0007669"/>
    <property type="project" value="UniProtKB-SubCell"/>
</dbReference>
<evidence type="ECO:0000259" key="13">
    <source>
        <dbReference type="Pfam" id="PF08492"/>
    </source>
</evidence>
<dbReference type="PIRSF" id="PIRSF038922">
    <property type="entry name" value="SRP72"/>
    <property type="match status" value="1"/>
</dbReference>
<dbReference type="Proteomes" id="UP000440578">
    <property type="component" value="Unassembled WGS sequence"/>
</dbReference>
<evidence type="ECO:0000256" key="11">
    <source>
        <dbReference type="PIRNR" id="PIRNR038922"/>
    </source>
</evidence>
<dbReference type="GO" id="GO:0043022">
    <property type="term" value="F:ribosome binding"/>
    <property type="evidence" value="ECO:0007669"/>
    <property type="project" value="TreeGrafter"/>
</dbReference>
<keyword evidence="9 11" id="KW-0733">Signal recognition particle</keyword>
<evidence type="ECO:0000256" key="1">
    <source>
        <dbReference type="ARBA" id="ARBA00004240"/>
    </source>
</evidence>